<evidence type="ECO:0000313" key="2">
    <source>
        <dbReference type="Proteomes" id="UP001189429"/>
    </source>
</evidence>
<reference evidence="1" key="1">
    <citation type="submission" date="2023-10" db="EMBL/GenBank/DDBJ databases">
        <authorList>
            <person name="Chen Y."/>
            <person name="Shah S."/>
            <person name="Dougan E. K."/>
            <person name="Thang M."/>
            <person name="Chan C."/>
        </authorList>
    </citation>
    <scope>NUCLEOTIDE SEQUENCE [LARGE SCALE GENOMIC DNA]</scope>
</reference>
<gene>
    <name evidence="1" type="ORF">PCOR1329_LOCUS61874</name>
</gene>
<organism evidence="1 2">
    <name type="scientific">Prorocentrum cordatum</name>
    <dbReference type="NCBI Taxonomy" id="2364126"/>
    <lineage>
        <taxon>Eukaryota</taxon>
        <taxon>Sar</taxon>
        <taxon>Alveolata</taxon>
        <taxon>Dinophyceae</taxon>
        <taxon>Prorocentrales</taxon>
        <taxon>Prorocentraceae</taxon>
        <taxon>Prorocentrum</taxon>
    </lineage>
</organism>
<dbReference type="Proteomes" id="UP001189429">
    <property type="component" value="Unassembled WGS sequence"/>
</dbReference>
<comment type="caution">
    <text evidence="1">The sequence shown here is derived from an EMBL/GenBank/DDBJ whole genome shotgun (WGS) entry which is preliminary data.</text>
</comment>
<proteinExistence type="predicted"/>
<accession>A0ABN9VXR5</accession>
<evidence type="ECO:0000313" key="1">
    <source>
        <dbReference type="EMBL" id="CAK0877971.1"/>
    </source>
</evidence>
<sequence length="135" mass="14703">MDCKCIESPMLNYLSIGGDGQDSEAGFDFEKHRQKSQLGNILQYACSGLKVSAETFTADSIQDVVQGLYHGEDKDGAPIFCTDADELRERGAPRLRSDPHILLVLNIRKADAPRRACGRRRSCGTASTRPGTPGC</sequence>
<name>A0ABN9VXR5_9DINO</name>
<protein>
    <submittedName>
        <fullName evidence="1">Uncharacterized protein</fullName>
    </submittedName>
</protein>
<keyword evidence="2" id="KW-1185">Reference proteome</keyword>
<dbReference type="EMBL" id="CAUYUJ010017794">
    <property type="protein sequence ID" value="CAK0877971.1"/>
    <property type="molecule type" value="Genomic_DNA"/>
</dbReference>